<dbReference type="GO" id="GO:0016301">
    <property type="term" value="F:kinase activity"/>
    <property type="evidence" value="ECO:0007669"/>
    <property type="project" value="UniProtKB-KW"/>
</dbReference>
<comment type="caution">
    <text evidence="1">The sequence shown here is derived from an EMBL/GenBank/DDBJ whole genome shotgun (WGS) entry which is preliminary data.</text>
</comment>
<proteinExistence type="predicted"/>
<dbReference type="Proteomes" id="UP001596043">
    <property type="component" value="Unassembled WGS sequence"/>
</dbReference>
<accession>A0ABV9HWE8</accession>
<protein>
    <submittedName>
        <fullName evidence="1">Lipopolysaccharide kinase InaA family protein</fullName>
    </submittedName>
</protein>
<sequence length="252" mass="29929">MKYHIASTYQDQADRILDIVTHFESRGENFDERNRNSLKLFDLDGETINVKSFKVPNLINKIAYRYFRTSKARRSFEYAHRLLEKGVLTPAPIAYFEERGWFFGRSYYVSKHLSYDLTYRELIRDSEYAGNEEMLSAFAKFTQGLHQKNIHFLDHSPGNTLINIKENGYDFYLVDLNRMEFGPMDFKTRMANFRRLSAIESQVRIMATAYASASGEDPDTVFIAMWQEIQEFQKGFHRKKRLKKKLKFWKRS</sequence>
<dbReference type="Pfam" id="PF06293">
    <property type="entry name" value="Kdo"/>
    <property type="match status" value="1"/>
</dbReference>
<keyword evidence="1" id="KW-0808">Transferase</keyword>
<dbReference type="EMBL" id="JBHSFV010000005">
    <property type="protein sequence ID" value="MFC4634153.1"/>
    <property type="molecule type" value="Genomic_DNA"/>
</dbReference>
<evidence type="ECO:0000313" key="1">
    <source>
        <dbReference type="EMBL" id="MFC4634153.1"/>
    </source>
</evidence>
<evidence type="ECO:0000313" key="2">
    <source>
        <dbReference type="Proteomes" id="UP001596043"/>
    </source>
</evidence>
<dbReference type="RefSeq" id="WP_379978380.1">
    <property type="nucleotide sequence ID" value="NZ_JBHSFV010000005.1"/>
</dbReference>
<gene>
    <name evidence="1" type="ORF">ACFO3O_09565</name>
</gene>
<keyword evidence="2" id="KW-1185">Reference proteome</keyword>
<name>A0ABV9HWE8_9FLAO</name>
<keyword evidence="1" id="KW-0418">Kinase</keyword>
<organism evidence="1 2">
    <name type="scientific">Dokdonia ponticola</name>
    <dbReference type="NCBI Taxonomy" id="2041041"/>
    <lineage>
        <taxon>Bacteria</taxon>
        <taxon>Pseudomonadati</taxon>
        <taxon>Bacteroidota</taxon>
        <taxon>Flavobacteriia</taxon>
        <taxon>Flavobacteriales</taxon>
        <taxon>Flavobacteriaceae</taxon>
        <taxon>Dokdonia</taxon>
    </lineage>
</organism>
<reference evidence="2" key="1">
    <citation type="journal article" date="2019" name="Int. J. Syst. Evol. Microbiol.">
        <title>The Global Catalogue of Microorganisms (GCM) 10K type strain sequencing project: providing services to taxonomists for standard genome sequencing and annotation.</title>
        <authorList>
            <consortium name="The Broad Institute Genomics Platform"/>
            <consortium name="The Broad Institute Genome Sequencing Center for Infectious Disease"/>
            <person name="Wu L."/>
            <person name="Ma J."/>
        </authorList>
    </citation>
    <scope>NUCLEOTIDE SEQUENCE [LARGE SCALE GENOMIC DNA]</scope>
    <source>
        <strain evidence="2">YJ-61-S</strain>
    </source>
</reference>